<evidence type="ECO:0000313" key="2">
    <source>
        <dbReference type="EMBL" id="CAD8841313.1"/>
    </source>
</evidence>
<proteinExistence type="predicted"/>
<feature type="compositionally biased region" description="Low complexity" evidence="1">
    <location>
        <begin position="119"/>
        <end position="128"/>
    </location>
</feature>
<dbReference type="EMBL" id="HBFQ01022277">
    <property type="protein sequence ID" value="CAD8841313.1"/>
    <property type="molecule type" value="Transcribed_RNA"/>
</dbReference>
<feature type="compositionally biased region" description="Polar residues" evidence="1">
    <location>
        <begin position="289"/>
        <end position="315"/>
    </location>
</feature>
<accession>A0A7S1A3N6</accession>
<protein>
    <submittedName>
        <fullName evidence="2">Uncharacterized protein</fullName>
    </submittedName>
</protein>
<dbReference type="AlphaFoldDB" id="A0A7S1A3N6"/>
<name>A0A7S1A3N6_NOCSC</name>
<gene>
    <name evidence="2" type="ORF">NSCI0253_LOCUS15661</name>
</gene>
<reference evidence="2" key="1">
    <citation type="submission" date="2021-01" db="EMBL/GenBank/DDBJ databases">
        <authorList>
            <person name="Corre E."/>
            <person name="Pelletier E."/>
            <person name="Niang G."/>
            <person name="Scheremetjew M."/>
            <person name="Finn R."/>
            <person name="Kale V."/>
            <person name="Holt S."/>
            <person name="Cochrane G."/>
            <person name="Meng A."/>
            <person name="Brown T."/>
            <person name="Cohen L."/>
        </authorList>
    </citation>
    <scope>NUCLEOTIDE SEQUENCE</scope>
</reference>
<feature type="region of interest" description="Disordered" evidence="1">
    <location>
        <begin position="288"/>
        <end position="315"/>
    </location>
</feature>
<evidence type="ECO:0000256" key="1">
    <source>
        <dbReference type="SAM" id="MobiDB-lite"/>
    </source>
</evidence>
<sequence>MAAAPEPVKMRHMIRLAEALGQTMQVEFLNHFLVALKRKLQERAEADASGAAPDLLTEVATQEVIVGKEAGEEKASLGTKPKATVVKVAPVKAPAPERAPAEVKPSPVPVIAKTTVETSSKSGRTSSSDFAPRSSGPISEVLQGGAPGKVISKTPSTIVKAITKTQTQKAITKVPPSVSKQVSKVPAVVPPKIGSVAAKQAAGVLQAAVLVKQAACSPSTDVARSVDDDDDDDSDVDHVRTTQALAKTPSQTTVTKVASAASSKSIAKVPAKVAGAVAKLTPAPGAVAKQSSVQTIDASPQRSKANGGNDRLPTTQVNATSLANPLTNTALQRLVKEISANPVCGECAVHEARLTEVLQQLLGGVAKSPKDWVAAWQAMVVPSDLQVGVLQRFLNMVFVRSGDAVERASLAVAALVKSQWVRLRSVEEVLSAFGPNLDGILAVNEDAWQLYPIFLSEVFPSKWGWSRVGWSWSNWWRYLMKCIATLEPSKAFDVVSMVVRLQQERESAAAGESRLLEGDRLQQVVGKLKELGECGEVEVTLRLSRCGVETTGFPR</sequence>
<feature type="region of interest" description="Disordered" evidence="1">
    <location>
        <begin position="115"/>
        <end position="149"/>
    </location>
</feature>
<organism evidence="2">
    <name type="scientific">Noctiluca scintillans</name>
    <name type="common">Sea sparkle</name>
    <name type="synonym">Red tide dinoflagellate</name>
    <dbReference type="NCBI Taxonomy" id="2966"/>
    <lineage>
        <taxon>Eukaryota</taxon>
        <taxon>Sar</taxon>
        <taxon>Alveolata</taxon>
        <taxon>Dinophyceae</taxon>
        <taxon>Noctilucales</taxon>
        <taxon>Noctilucaceae</taxon>
        <taxon>Noctiluca</taxon>
    </lineage>
</organism>